<proteinExistence type="predicted"/>
<dbReference type="eggNOG" id="ENOG502RJQU">
    <property type="taxonomic scope" value="Eukaryota"/>
</dbReference>
<feature type="region of interest" description="Disordered" evidence="1">
    <location>
        <begin position="375"/>
        <end position="432"/>
    </location>
</feature>
<accession>U7PZ89</accession>
<reference evidence="3" key="1">
    <citation type="journal article" date="2014" name="Genome Announc.">
        <title>Genome sequence of the pathogenic fungus Sporothrix schenckii (ATCC 58251).</title>
        <authorList>
            <person name="Cuomo C.A."/>
            <person name="Rodriguez-Del Valle N."/>
            <person name="Perez-Sanchez L."/>
            <person name="Abouelleil A."/>
            <person name="Goldberg J."/>
            <person name="Young S."/>
            <person name="Zeng Q."/>
            <person name="Birren B.W."/>
        </authorList>
    </citation>
    <scope>NUCLEOTIDE SEQUENCE [LARGE SCALE GENOMIC DNA]</scope>
    <source>
        <strain evidence="3">ATCC 58251 / de Perez 2211183</strain>
    </source>
</reference>
<dbReference type="OrthoDB" id="5226586at2759"/>
<dbReference type="Proteomes" id="UP000018087">
    <property type="component" value="Unassembled WGS sequence"/>
</dbReference>
<evidence type="ECO:0000256" key="1">
    <source>
        <dbReference type="SAM" id="MobiDB-lite"/>
    </source>
</evidence>
<name>U7PZ89_SPOS1</name>
<sequence length="432" mass="45713">MDKDTKQDADPAVDTATTGANLSATPVTPVAAKPVLATLDTAMTAPKSTSTHHRQPRRISDVASPFAASPASPRSLEHIQAEYQYLCNNLHCQDARIRSLLGALSAVQAQLQTHETAKAKVSAASSDASLPLTTAEARKLRKSAGFIQSKIAAAERQEQLLVLRIGEVTAELQGRQWLAQLLRQRQQRQQDFGRGGQLAVGSAVGPAVARHGYVPLEVPQTPYRTPDQAYFDAGHPPFAFPQDSRPTTTTDIVLPPAFVVSPVTPGIHATVPAYPVLSSPASVTGGGHGGHACMSPMSPLAPVFEPGSFSFGSTSLVSPMAPPSEGDHRLASAATPLAESPPSPPPLAAEMHSQVLNHIGVQNANEDTAAIDDDGENENIVAGGDADVSDTASLPPEVRPRRGSHSPDRPTPDKQKRRSLPPVWSVWPDEER</sequence>
<protein>
    <submittedName>
        <fullName evidence="2">Uncharacterized protein</fullName>
    </submittedName>
</protein>
<gene>
    <name evidence="2" type="ORF">HMPREF1624_03175</name>
</gene>
<dbReference type="EMBL" id="KI440844">
    <property type="protein sequence ID" value="ERS99810.1"/>
    <property type="molecule type" value="Genomic_DNA"/>
</dbReference>
<feature type="region of interest" description="Disordered" evidence="1">
    <location>
        <begin position="1"/>
        <end position="20"/>
    </location>
</feature>
<dbReference type="STRING" id="1391915.U7PZ89"/>
<feature type="compositionally biased region" description="Basic and acidic residues" evidence="1">
    <location>
        <begin position="405"/>
        <end position="414"/>
    </location>
</feature>
<organism evidence="2 3">
    <name type="scientific">Sporothrix schenckii (strain ATCC 58251 / de Perez 2211183)</name>
    <name type="common">Rose-picker's disease fungus</name>
    <dbReference type="NCBI Taxonomy" id="1391915"/>
    <lineage>
        <taxon>Eukaryota</taxon>
        <taxon>Fungi</taxon>
        <taxon>Dikarya</taxon>
        <taxon>Ascomycota</taxon>
        <taxon>Pezizomycotina</taxon>
        <taxon>Sordariomycetes</taxon>
        <taxon>Sordariomycetidae</taxon>
        <taxon>Ophiostomatales</taxon>
        <taxon>Ophiostomataceae</taxon>
        <taxon>Sporothrix</taxon>
    </lineage>
</organism>
<evidence type="ECO:0000313" key="3">
    <source>
        <dbReference type="Proteomes" id="UP000018087"/>
    </source>
</evidence>
<dbReference type="AlphaFoldDB" id="U7PZ89"/>
<feature type="region of interest" description="Disordered" evidence="1">
    <location>
        <begin position="45"/>
        <end position="66"/>
    </location>
</feature>
<evidence type="ECO:0000313" key="2">
    <source>
        <dbReference type="EMBL" id="ERS99810.1"/>
    </source>
</evidence>
<dbReference type="HOGENOM" id="CLU_634872_0_0_1"/>
<keyword evidence="3" id="KW-1185">Reference proteome</keyword>